<dbReference type="OMA" id="KYKLRIH"/>
<comment type="similarity">
    <text evidence="2">Belongs to the complex I LYR family. MZM1 subfamily.</text>
</comment>
<proteinExistence type="inferred from homology"/>
<reference evidence="11" key="1">
    <citation type="journal article" date="2016" name="Nat. Commun.">
        <title>Genome analysis of three Pneumocystis species reveals adaptation mechanisms to life exclusively in mammalian hosts.</title>
        <authorList>
            <person name="Ma L."/>
            <person name="Chen Z."/>
            <person name="Huang D.W."/>
            <person name="Kutty G."/>
            <person name="Ishihara M."/>
            <person name="Wang H."/>
            <person name="Abouelleil A."/>
            <person name="Bishop L."/>
            <person name="Davey E."/>
            <person name="Deng R."/>
            <person name="Deng X."/>
            <person name="Fan L."/>
            <person name="Fantoni G."/>
            <person name="Fitzgerald M."/>
            <person name="Gogineni E."/>
            <person name="Goldberg J.M."/>
            <person name="Handley G."/>
            <person name="Hu X."/>
            <person name="Huber C."/>
            <person name="Jiao X."/>
            <person name="Jones K."/>
            <person name="Levin J.Z."/>
            <person name="Liu Y."/>
            <person name="Macdonald P."/>
            <person name="Melnikov A."/>
            <person name="Raley C."/>
            <person name="Sassi M."/>
            <person name="Sherman B.T."/>
            <person name="Song X."/>
            <person name="Sykes S."/>
            <person name="Tran B."/>
            <person name="Walsh L."/>
            <person name="Xia Y."/>
            <person name="Yang J."/>
            <person name="Young S."/>
            <person name="Zeng Q."/>
            <person name="Zheng X."/>
            <person name="Stephens R."/>
            <person name="Nusbaum C."/>
            <person name="Birren B.W."/>
            <person name="Azadi P."/>
            <person name="Lempicki R.A."/>
            <person name="Cuomo C.A."/>
            <person name="Kovacs J.A."/>
        </authorList>
    </citation>
    <scope>NUCLEOTIDE SEQUENCE [LARGE SCALE GENOMIC DNA]</scope>
    <source>
        <strain evidence="11">B123</strain>
    </source>
</reference>
<keyword evidence="5" id="KW-0809">Transit peptide</keyword>
<dbReference type="AlphaFoldDB" id="M7NW22"/>
<evidence type="ECO:0000256" key="8">
    <source>
        <dbReference type="ARBA" id="ARBA00025268"/>
    </source>
</evidence>
<evidence type="ECO:0000256" key="2">
    <source>
        <dbReference type="ARBA" id="ARBA00009949"/>
    </source>
</evidence>
<name>M7NW22_PNEMU</name>
<organism evidence="10 11">
    <name type="scientific">Pneumocystis murina (strain B123)</name>
    <name type="common">Mouse pneumocystis pneumonia agent</name>
    <name type="synonym">Pneumocystis carinii f. sp. muris</name>
    <dbReference type="NCBI Taxonomy" id="1069680"/>
    <lineage>
        <taxon>Eukaryota</taxon>
        <taxon>Fungi</taxon>
        <taxon>Dikarya</taxon>
        <taxon>Ascomycota</taxon>
        <taxon>Taphrinomycotina</taxon>
        <taxon>Pneumocystomycetes</taxon>
        <taxon>Pneumocystaceae</taxon>
        <taxon>Pneumocystis</taxon>
    </lineage>
</organism>
<accession>M7NW22</accession>
<comment type="function">
    <text evidence="8">Assembly factor required for Rieske Fe-S protein RIP1 incorporation into the cytochrome b-c1 (CIII) complex. Functions as a chaperone, binding to this subunit within the mitochondrial matrix and stabilizing it prior to its translocation and insertion into the late CIII dimeric intermediate within the mitochondrial inner membrane. Modulates the mitochondrial matrix zinc pool.</text>
</comment>
<keyword evidence="7" id="KW-0143">Chaperone</keyword>
<dbReference type="GO" id="GO:0044183">
    <property type="term" value="F:protein folding chaperone"/>
    <property type="evidence" value="ECO:0007669"/>
    <property type="project" value="TreeGrafter"/>
</dbReference>
<dbReference type="OrthoDB" id="529194at2759"/>
<sequence>MTYLQVLSSYRNLLRAINVTFKDDLQLLEASKKQIRNTFYHDKEKNLNEEEIQKKVKHANDIASILRKNIVQGRLNSSGHYSLRIHDDTERSSSKIKEKQK</sequence>
<protein>
    <recommendedName>
        <fullName evidence="4">Mitochondrial zinc maintenance protein 1, mitochondrial</fullName>
    </recommendedName>
</protein>
<dbReference type="VEuPathDB" id="FungiDB:PNEG_00345"/>
<dbReference type="HOGENOM" id="CLU_147114_2_2_1"/>
<dbReference type="EMBL" id="AFWA02000001">
    <property type="protein sequence ID" value="EMR11316.1"/>
    <property type="molecule type" value="Genomic_DNA"/>
</dbReference>
<dbReference type="STRING" id="1069680.M7NW22"/>
<dbReference type="InterPro" id="IPR045298">
    <property type="entry name" value="Complex1_LYR_LYRM7"/>
</dbReference>
<evidence type="ECO:0000256" key="6">
    <source>
        <dbReference type="ARBA" id="ARBA00023128"/>
    </source>
</evidence>
<evidence type="ECO:0000256" key="5">
    <source>
        <dbReference type="ARBA" id="ARBA00022946"/>
    </source>
</evidence>
<evidence type="ECO:0000256" key="3">
    <source>
        <dbReference type="ARBA" id="ARBA00011589"/>
    </source>
</evidence>
<feature type="region of interest" description="Disordered" evidence="9">
    <location>
        <begin position="81"/>
        <end position="101"/>
    </location>
</feature>
<evidence type="ECO:0000256" key="4">
    <source>
        <dbReference type="ARBA" id="ARBA00015108"/>
    </source>
</evidence>
<evidence type="ECO:0000256" key="7">
    <source>
        <dbReference type="ARBA" id="ARBA00023186"/>
    </source>
</evidence>
<dbReference type="InterPro" id="IPR050435">
    <property type="entry name" value="MZM1/LYRM7"/>
</dbReference>
<dbReference type="CDD" id="cd20267">
    <property type="entry name" value="Complex1_LYR_LYRM7"/>
    <property type="match status" value="1"/>
</dbReference>
<dbReference type="eggNOG" id="ENOG502S6EF">
    <property type="taxonomic scope" value="Eukaryota"/>
</dbReference>
<evidence type="ECO:0000313" key="10">
    <source>
        <dbReference type="EMBL" id="EMR11316.1"/>
    </source>
</evidence>
<dbReference type="Proteomes" id="UP000011958">
    <property type="component" value="Unassembled WGS sequence"/>
</dbReference>
<evidence type="ECO:0000256" key="9">
    <source>
        <dbReference type="SAM" id="MobiDB-lite"/>
    </source>
</evidence>
<dbReference type="RefSeq" id="XP_007872218.1">
    <property type="nucleotide sequence ID" value="XM_007874027.1"/>
</dbReference>
<dbReference type="GO" id="GO:0005759">
    <property type="term" value="C:mitochondrial matrix"/>
    <property type="evidence" value="ECO:0007669"/>
    <property type="project" value="UniProtKB-SubCell"/>
</dbReference>
<gene>
    <name evidence="10" type="ORF">PNEG_00345</name>
</gene>
<keyword evidence="11" id="KW-1185">Reference proteome</keyword>
<dbReference type="GeneID" id="19894043"/>
<dbReference type="PANTHER" id="PTHR46749:SF1">
    <property type="entry name" value="COMPLEX III ASSEMBLY FACTOR LYRM7"/>
    <property type="match status" value="1"/>
</dbReference>
<evidence type="ECO:0000313" key="11">
    <source>
        <dbReference type="Proteomes" id="UP000011958"/>
    </source>
</evidence>
<comment type="subcellular location">
    <subcellularLocation>
        <location evidence="1">Mitochondrion matrix</location>
    </subcellularLocation>
</comment>
<dbReference type="PANTHER" id="PTHR46749">
    <property type="entry name" value="COMPLEX III ASSEMBLY FACTOR LYRM7"/>
    <property type="match status" value="1"/>
</dbReference>
<dbReference type="GO" id="GO:0034551">
    <property type="term" value="P:mitochondrial respiratory chain complex III assembly"/>
    <property type="evidence" value="ECO:0007669"/>
    <property type="project" value="InterPro"/>
</dbReference>
<keyword evidence="6" id="KW-0496">Mitochondrion</keyword>
<evidence type="ECO:0000256" key="1">
    <source>
        <dbReference type="ARBA" id="ARBA00004305"/>
    </source>
</evidence>
<comment type="subunit">
    <text evidence="3">Interacts with RIP1.</text>
</comment>
<comment type="caution">
    <text evidence="10">The sequence shown here is derived from an EMBL/GenBank/DDBJ whole genome shotgun (WGS) entry which is preliminary data.</text>
</comment>
<feature type="compositionally biased region" description="Basic and acidic residues" evidence="9">
    <location>
        <begin position="84"/>
        <end position="101"/>
    </location>
</feature>